<keyword evidence="1" id="KW-0378">Hydrolase</keyword>
<proteinExistence type="predicted"/>
<dbReference type="AlphaFoldDB" id="A0A160VFV1"/>
<dbReference type="GO" id="GO:0016787">
    <property type="term" value="F:hydrolase activity"/>
    <property type="evidence" value="ECO:0007669"/>
    <property type="project" value="UniProtKB-KW"/>
</dbReference>
<dbReference type="EMBL" id="FAXC01000244">
    <property type="protein sequence ID" value="CUV09423.1"/>
    <property type="molecule type" value="Genomic_DNA"/>
</dbReference>
<reference evidence="1" key="1">
    <citation type="submission" date="2015-10" db="EMBL/GenBank/DDBJ databases">
        <authorList>
            <person name="Gilbert D.G."/>
        </authorList>
    </citation>
    <scope>NUCLEOTIDE SEQUENCE</scope>
</reference>
<name>A0A160VFV1_9ZZZZ</name>
<protein>
    <submittedName>
        <fullName evidence="1">Glycosyl hydrolase, BNR repeat</fullName>
    </submittedName>
</protein>
<sequence>MWDLRYERTKTPKLRVNPYDVDWVTYNEDGWRPLRTWDIDVNNGKLGPKAIPGNYQAVLNIDGEKYSQTFQVLKDPNTAGSLKDIKAQFKYLMTLRSVINNNVDLINKIEEIRYSLQNDYENVFEKKARADQLDQQLYEVESHLFDVKLTGAREDAFRNPNKIYGRLCALASDLTRYGADFKPTNQQIEVAELLIDRLQKQEIEFEVLVNDDFFDSEKK</sequence>
<organism evidence="1">
    <name type="scientific">hydrothermal vent metagenome</name>
    <dbReference type="NCBI Taxonomy" id="652676"/>
    <lineage>
        <taxon>unclassified sequences</taxon>
        <taxon>metagenomes</taxon>
        <taxon>ecological metagenomes</taxon>
    </lineage>
</organism>
<gene>
    <name evidence="1" type="ORF">MGWOODY_Mmi999</name>
</gene>
<accession>A0A160VFV1</accession>
<evidence type="ECO:0000313" key="1">
    <source>
        <dbReference type="EMBL" id="CUV09423.1"/>
    </source>
</evidence>